<feature type="compositionally biased region" description="Acidic residues" evidence="5">
    <location>
        <begin position="177"/>
        <end position="186"/>
    </location>
</feature>
<dbReference type="PANTHER" id="PTHR31794">
    <property type="entry name" value="AUXIN EFFLUX TRANSPORTER FAMILY PROTEIN (EUROFUNG)"/>
    <property type="match status" value="1"/>
</dbReference>
<organism evidence="7 8">
    <name type="scientific">Exophiala xenobiotica</name>
    <dbReference type="NCBI Taxonomy" id="348802"/>
    <lineage>
        <taxon>Eukaryota</taxon>
        <taxon>Fungi</taxon>
        <taxon>Dikarya</taxon>
        <taxon>Ascomycota</taxon>
        <taxon>Pezizomycotina</taxon>
        <taxon>Eurotiomycetes</taxon>
        <taxon>Chaetothyriomycetidae</taxon>
        <taxon>Chaetothyriales</taxon>
        <taxon>Herpotrichiellaceae</taxon>
        <taxon>Exophiala</taxon>
    </lineage>
</organism>
<feature type="transmembrane region" description="Helical" evidence="6">
    <location>
        <begin position="369"/>
        <end position="388"/>
    </location>
</feature>
<feature type="transmembrane region" description="Helical" evidence="6">
    <location>
        <begin position="336"/>
        <end position="357"/>
    </location>
</feature>
<feature type="region of interest" description="Disordered" evidence="5">
    <location>
        <begin position="174"/>
        <end position="208"/>
    </location>
</feature>
<evidence type="ECO:0000256" key="3">
    <source>
        <dbReference type="ARBA" id="ARBA00022989"/>
    </source>
</evidence>
<evidence type="ECO:0000256" key="4">
    <source>
        <dbReference type="ARBA" id="ARBA00023136"/>
    </source>
</evidence>
<dbReference type="GeneID" id="25329701"/>
<keyword evidence="4 6" id="KW-0472">Membrane</keyword>
<accession>A0A0D2E9T4</accession>
<evidence type="ECO:0000256" key="2">
    <source>
        <dbReference type="ARBA" id="ARBA00022692"/>
    </source>
</evidence>
<dbReference type="Pfam" id="PF03547">
    <property type="entry name" value="Mem_trans"/>
    <property type="match status" value="1"/>
</dbReference>
<dbReference type="GO" id="GO:0005783">
    <property type="term" value="C:endoplasmic reticulum"/>
    <property type="evidence" value="ECO:0007669"/>
    <property type="project" value="TreeGrafter"/>
</dbReference>
<evidence type="ECO:0000313" key="7">
    <source>
        <dbReference type="EMBL" id="KIW52128.1"/>
    </source>
</evidence>
<feature type="compositionally biased region" description="Basic and acidic residues" evidence="5">
    <location>
        <begin position="187"/>
        <end position="207"/>
    </location>
</feature>
<evidence type="ECO:0000256" key="5">
    <source>
        <dbReference type="SAM" id="MobiDB-lite"/>
    </source>
</evidence>
<evidence type="ECO:0008006" key="9">
    <source>
        <dbReference type="Google" id="ProtNLM"/>
    </source>
</evidence>
<dbReference type="GO" id="GO:0016020">
    <property type="term" value="C:membrane"/>
    <property type="evidence" value="ECO:0007669"/>
    <property type="project" value="UniProtKB-SubCell"/>
</dbReference>
<feature type="transmembrane region" description="Helical" evidence="6">
    <location>
        <begin position="6"/>
        <end position="28"/>
    </location>
</feature>
<dbReference type="PANTHER" id="PTHR31794:SF4">
    <property type="entry name" value="AUXIN EFFLUX TRANSPORTER FAMILY PROTEIN (EUROFUNG)"/>
    <property type="match status" value="1"/>
</dbReference>
<evidence type="ECO:0000256" key="1">
    <source>
        <dbReference type="ARBA" id="ARBA00004141"/>
    </source>
</evidence>
<keyword evidence="3 6" id="KW-1133">Transmembrane helix</keyword>
<gene>
    <name evidence="7" type="ORF">PV05_07793</name>
</gene>
<feature type="transmembrane region" description="Helical" evidence="6">
    <location>
        <begin position="299"/>
        <end position="315"/>
    </location>
</feature>
<keyword evidence="2 6" id="KW-0812">Transmembrane</keyword>
<evidence type="ECO:0000313" key="8">
    <source>
        <dbReference type="Proteomes" id="UP000054342"/>
    </source>
</evidence>
<feature type="transmembrane region" description="Helical" evidence="6">
    <location>
        <begin position="409"/>
        <end position="428"/>
    </location>
</feature>
<dbReference type="InterPro" id="IPR004776">
    <property type="entry name" value="Mem_transp_PIN-like"/>
</dbReference>
<feature type="transmembrane region" description="Helical" evidence="6">
    <location>
        <begin position="247"/>
        <end position="271"/>
    </location>
</feature>
<dbReference type="EMBL" id="KN847321">
    <property type="protein sequence ID" value="KIW52128.1"/>
    <property type="molecule type" value="Genomic_DNA"/>
</dbReference>
<reference evidence="7 8" key="1">
    <citation type="submission" date="2015-01" db="EMBL/GenBank/DDBJ databases">
        <title>The Genome Sequence of Exophiala xenobiotica CBS118157.</title>
        <authorList>
            <consortium name="The Broad Institute Genomics Platform"/>
            <person name="Cuomo C."/>
            <person name="de Hoog S."/>
            <person name="Gorbushina A."/>
            <person name="Stielow B."/>
            <person name="Teixiera M."/>
            <person name="Abouelleil A."/>
            <person name="Chapman S.B."/>
            <person name="Priest M."/>
            <person name="Young S.K."/>
            <person name="Wortman J."/>
            <person name="Nusbaum C."/>
            <person name="Birren B."/>
        </authorList>
    </citation>
    <scope>NUCLEOTIDE SEQUENCE [LARGE SCALE GENOMIC DNA]</scope>
    <source>
        <strain evidence="7 8">CBS 118157</strain>
    </source>
</reference>
<name>A0A0D2E9T4_9EURO</name>
<dbReference type="OrthoDB" id="191139at2759"/>
<dbReference type="AlphaFoldDB" id="A0A0D2E9T4"/>
<protein>
    <recommendedName>
        <fullName evidence="9">Auxin efflux carrier</fullName>
    </recommendedName>
</protein>
<evidence type="ECO:0000256" key="6">
    <source>
        <dbReference type="SAM" id="Phobius"/>
    </source>
</evidence>
<sequence length="434" mass="47181">MPEGFLASFLGAVQACLSILLVIFYGVLATQFKLLDGPSAKKISKVCVRMFLPALLITKVGSELHADTGTRYIPILIWALFYNLVSIGIGLLAVKFLKLPAWITPALAFNNTTSLPLLLIESLQSTGILDKLVSKNDDASSAISRAQSYFLVCAIVSNCLTFAVGPRLVDAENAPDKEEDDKEDDGGEHQDQEGHSHSDVEQGHDNNDELTSLLPQRIHTGQDEAQKRAFHMGKKHWAKLSPRTQKVLLFAADFLNAPLIGAVIGAVIGLVPPLHRVFFNESIDGGIFNAWITESLKKIGQLFVTLQVVVVGVSLSSSLRKMKRGEQKALPWEPTVLILVVRLLLWPILSIGIIWGLSTKTNVLSQDPILWFAMMIMPAGPPAMKLVAMADVSGADENDKMTISKILTLSYAASPIMALTVVGALYASQDAMSR</sequence>
<comment type="subcellular location">
    <subcellularLocation>
        <location evidence="1">Membrane</location>
        <topology evidence="1">Multi-pass membrane protein</topology>
    </subcellularLocation>
</comment>
<dbReference type="GO" id="GO:0055085">
    <property type="term" value="P:transmembrane transport"/>
    <property type="evidence" value="ECO:0007669"/>
    <property type="project" value="InterPro"/>
</dbReference>
<dbReference type="HOGENOM" id="CLU_032414_1_0_1"/>
<proteinExistence type="predicted"/>
<dbReference type="Proteomes" id="UP000054342">
    <property type="component" value="Unassembled WGS sequence"/>
</dbReference>
<dbReference type="STRING" id="348802.A0A0D2E9T4"/>
<dbReference type="RefSeq" id="XP_013312712.1">
    <property type="nucleotide sequence ID" value="XM_013457258.1"/>
</dbReference>
<keyword evidence="8" id="KW-1185">Reference proteome</keyword>
<feature type="transmembrane region" description="Helical" evidence="6">
    <location>
        <begin position="72"/>
        <end position="94"/>
    </location>
</feature>